<evidence type="ECO:0000256" key="1">
    <source>
        <dbReference type="ARBA" id="ARBA00012513"/>
    </source>
</evidence>
<gene>
    <name evidence="11" type="ORF">HU200_008814</name>
</gene>
<feature type="binding site" evidence="9">
    <location>
        <position position="46"/>
    </location>
    <ligand>
        <name>ATP</name>
        <dbReference type="ChEBI" id="CHEBI:30616"/>
    </ligand>
</feature>
<proteinExistence type="predicted"/>
<dbReference type="SMART" id="SM00220">
    <property type="entry name" value="S_TKc"/>
    <property type="match status" value="1"/>
</dbReference>
<dbReference type="GO" id="GO:0004674">
    <property type="term" value="F:protein serine/threonine kinase activity"/>
    <property type="evidence" value="ECO:0007669"/>
    <property type="project" value="UniProtKB-KW"/>
</dbReference>
<evidence type="ECO:0000256" key="3">
    <source>
        <dbReference type="ARBA" id="ARBA00022679"/>
    </source>
</evidence>
<evidence type="ECO:0000256" key="6">
    <source>
        <dbReference type="ARBA" id="ARBA00022840"/>
    </source>
</evidence>
<evidence type="ECO:0000256" key="7">
    <source>
        <dbReference type="ARBA" id="ARBA00047899"/>
    </source>
</evidence>
<dbReference type="InterPro" id="IPR011009">
    <property type="entry name" value="Kinase-like_dom_sf"/>
</dbReference>
<keyword evidence="3" id="KW-0808">Transferase</keyword>
<sequence>MDPTKLPLSLLKEITNNFSDDQQIGSGGFATVYKGLLKNGTIAVKKLKNVIMDDTNFNTEVCNMVMVKHKNIVRFLGYCGDTQHDVLNYEGKIIVVEERQRLLCFEYLPEGNLRKHICDASEGLEWRARYHIIRGICEGLHYLHQNKMVHSDLKPENILLDEYRMPKIADFGLAMLFGKNQSQLTTEKPMSGTFGYMAPEYIVGTIRFKSDIYSLGTIIIEILTGKNECPDIKQVVDNWKTRIEASDGDTKWLEQVRLCVEIGIKCSDLDADKRPDSENSKLLDIEPLELRFPLEQEQHSSIPVSLTNRTDHYVGVWITPTDHSALPVLLEHKPLRGPVFQMVEPRSTLALGITLEKQRSIRLPTDIILIRKRKQATKKGTLEVVMAVMGSKERLEMLKSFIDSMPHVNRYMLRIVDVVMVVMESTECLKKLKSYFAPRNWKALLQTMEDKMVAIGSRERVDSLRLYVCRMFNMQGDEVLKRMELLGGRVHRETLTVVATASDDDDDDCQQAAAVIHDMDTKVSSINAYISLNSNLSIWLYCLCVCVCNF</sequence>
<dbReference type="InterPro" id="IPR000719">
    <property type="entry name" value="Prot_kinase_dom"/>
</dbReference>
<comment type="caution">
    <text evidence="11">The sequence shown here is derived from an EMBL/GenBank/DDBJ whole genome shotgun (WGS) entry which is preliminary data.</text>
</comment>
<dbReference type="FunFam" id="1.10.510.10:FF:001023">
    <property type="entry name" value="Os07g0541700 protein"/>
    <property type="match status" value="1"/>
</dbReference>
<accession>A0A835FM03</accession>
<comment type="catalytic activity">
    <reaction evidence="7">
        <text>L-threonyl-[protein] + ATP = O-phospho-L-threonyl-[protein] + ADP + H(+)</text>
        <dbReference type="Rhea" id="RHEA:46608"/>
        <dbReference type="Rhea" id="RHEA-COMP:11060"/>
        <dbReference type="Rhea" id="RHEA-COMP:11605"/>
        <dbReference type="ChEBI" id="CHEBI:15378"/>
        <dbReference type="ChEBI" id="CHEBI:30013"/>
        <dbReference type="ChEBI" id="CHEBI:30616"/>
        <dbReference type="ChEBI" id="CHEBI:61977"/>
        <dbReference type="ChEBI" id="CHEBI:456216"/>
        <dbReference type="EC" id="2.7.11.1"/>
    </reaction>
</comment>
<dbReference type="GO" id="GO:0005524">
    <property type="term" value="F:ATP binding"/>
    <property type="evidence" value="ECO:0007669"/>
    <property type="project" value="UniProtKB-UniRule"/>
</dbReference>
<evidence type="ECO:0000256" key="5">
    <source>
        <dbReference type="ARBA" id="ARBA00022777"/>
    </source>
</evidence>
<dbReference type="InterPro" id="IPR017441">
    <property type="entry name" value="Protein_kinase_ATP_BS"/>
</dbReference>
<dbReference type="PANTHER" id="PTHR45707">
    <property type="entry name" value="C2 CALCIUM/LIPID-BINDING PLANT PHOSPHORIBOSYLTRANSFERASE FAMILY PROTEIN"/>
    <property type="match status" value="1"/>
</dbReference>
<organism evidence="11 12">
    <name type="scientific">Digitaria exilis</name>
    <dbReference type="NCBI Taxonomy" id="1010633"/>
    <lineage>
        <taxon>Eukaryota</taxon>
        <taxon>Viridiplantae</taxon>
        <taxon>Streptophyta</taxon>
        <taxon>Embryophyta</taxon>
        <taxon>Tracheophyta</taxon>
        <taxon>Spermatophyta</taxon>
        <taxon>Magnoliopsida</taxon>
        <taxon>Liliopsida</taxon>
        <taxon>Poales</taxon>
        <taxon>Poaceae</taxon>
        <taxon>PACMAD clade</taxon>
        <taxon>Panicoideae</taxon>
        <taxon>Panicodae</taxon>
        <taxon>Paniceae</taxon>
        <taxon>Anthephorinae</taxon>
        <taxon>Digitaria</taxon>
    </lineage>
</organism>
<evidence type="ECO:0000313" key="12">
    <source>
        <dbReference type="Proteomes" id="UP000636709"/>
    </source>
</evidence>
<keyword evidence="2" id="KW-0723">Serine/threonine-protein kinase</keyword>
<keyword evidence="12" id="KW-1185">Reference proteome</keyword>
<comment type="catalytic activity">
    <reaction evidence="8">
        <text>L-seryl-[protein] + ATP = O-phospho-L-seryl-[protein] + ADP + H(+)</text>
        <dbReference type="Rhea" id="RHEA:17989"/>
        <dbReference type="Rhea" id="RHEA-COMP:9863"/>
        <dbReference type="Rhea" id="RHEA-COMP:11604"/>
        <dbReference type="ChEBI" id="CHEBI:15378"/>
        <dbReference type="ChEBI" id="CHEBI:29999"/>
        <dbReference type="ChEBI" id="CHEBI:30616"/>
        <dbReference type="ChEBI" id="CHEBI:83421"/>
        <dbReference type="ChEBI" id="CHEBI:456216"/>
        <dbReference type="EC" id="2.7.11.1"/>
    </reaction>
</comment>
<dbReference type="EC" id="2.7.11.1" evidence="1"/>
<keyword evidence="4 9" id="KW-0547">Nucleotide-binding</keyword>
<dbReference type="OrthoDB" id="718125at2759"/>
<evidence type="ECO:0000313" key="11">
    <source>
        <dbReference type="EMBL" id="KAF8762967.1"/>
    </source>
</evidence>
<reference evidence="11" key="1">
    <citation type="submission" date="2020-07" db="EMBL/GenBank/DDBJ databases">
        <title>Genome sequence and genetic diversity analysis of an under-domesticated orphan crop, white fonio (Digitaria exilis).</title>
        <authorList>
            <person name="Bennetzen J.L."/>
            <person name="Chen S."/>
            <person name="Ma X."/>
            <person name="Wang X."/>
            <person name="Yssel A.E.J."/>
            <person name="Chaluvadi S.R."/>
            <person name="Johnson M."/>
            <person name="Gangashetty P."/>
            <person name="Hamidou F."/>
            <person name="Sanogo M.D."/>
            <person name="Zwaenepoel A."/>
            <person name="Wallace J."/>
            <person name="Van De Peer Y."/>
            <person name="Van Deynze A."/>
        </authorList>
    </citation>
    <scope>NUCLEOTIDE SEQUENCE</scope>
    <source>
        <tissue evidence="11">Leaves</tissue>
    </source>
</reference>
<evidence type="ECO:0000256" key="2">
    <source>
        <dbReference type="ARBA" id="ARBA00022527"/>
    </source>
</evidence>
<dbReference type="EMBL" id="JACEFO010000592">
    <property type="protein sequence ID" value="KAF8762967.1"/>
    <property type="molecule type" value="Genomic_DNA"/>
</dbReference>
<dbReference type="PANTHER" id="PTHR45707:SF70">
    <property type="entry name" value="PROTEIN KINASE DOMAIN-CONTAINING PROTEIN"/>
    <property type="match status" value="1"/>
</dbReference>
<dbReference type="PROSITE" id="PS50011">
    <property type="entry name" value="PROTEIN_KINASE_DOM"/>
    <property type="match status" value="1"/>
</dbReference>
<keyword evidence="6 9" id="KW-0067">ATP-binding</keyword>
<dbReference type="InterPro" id="IPR008271">
    <property type="entry name" value="Ser/Thr_kinase_AS"/>
</dbReference>
<evidence type="ECO:0000256" key="9">
    <source>
        <dbReference type="PROSITE-ProRule" id="PRU10141"/>
    </source>
</evidence>
<evidence type="ECO:0000259" key="10">
    <source>
        <dbReference type="PROSITE" id="PS50011"/>
    </source>
</evidence>
<name>A0A835FM03_9POAL</name>
<dbReference type="Gene3D" id="1.10.510.10">
    <property type="entry name" value="Transferase(Phosphotransferase) domain 1"/>
    <property type="match status" value="1"/>
</dbReference>
<dbReference type="PROSITE" id="PS00108">
    <property type="entry name" value="PROTEIN_KINASE_ST"/>
    <property type="match status" value="1"/>
</dbReference>
<dbReference type="PROSITE" id="PS00107">
    <property type="entry name" value="PROTEIN_KINASE_ATP"/>
    <property type="match status" value="1"/>
</dbReference>
<feature type="domain" description="Protein kinase" evidence="10">
    <location>
        <begin position="18"/>
        <end position="289"/>
    </location>
</feature>
<dbReference type="InterPro" id="IPR013783">
    <property type="entry name" value="Ig-like_fold"/>
</dbReference>
<dbReference type="Gene3D" id="3.30.200.20">
    <property type="entry name" value="Phosphorylase Kinase, domain 1"/>
    <property type="match status" value="1"/>
</dbReference>
<protein>
    <recommendedName>
        <fullName evidence="1">non-specific serine/threonine protein kinase</fullName>
        <ecNumber evidence="1">2.7.11.1</ecNumber>
    </recommendedName>
</protein>
<evidence type="ECO:0000256" key="4">
    <source>
        <dbReference type="ARBA" id="ARBA00022741"/>
    </source>
</evidence>
<dbReference type="Proteomes" id="UP000636709">
    <property type="component" value="Unassembled WGS sequence"/>
</dbReference>
<dbReference type="AlphaFoldDB" id="A0A835FM03"/>
<evidence type="ECO:0000256" key="8">
    <source>
        <dbReference type="ARBA" id="ARBA00048679"/>
    </source>
</evidence>
<dbReference type="Gene3D" id="2.60.40.10">
    <property type="entry name" value="Immunoglobulins"/>
    <property type="match status" value="1"/>
</dbReference>
<dbReference type="Pfam" id="PF00069">
    <property type="entry name" value="Pkinase"/>
    <property type="match status" value="1"/>
</dbReference>
<keyword evidence="5" id="KW-0418">Kinase</keyword>
<dbReference type="SUPFAM" id="SSF56112">
    <property type="entry name" value="Protein kinase-like (PK-like)"/>
    <property type="match status" value="1"/>
</dbReference>